<accession>A0A7G9G1H5</accession>
<protein>
    <submittedName>
        <fullName evidence="1">Uncharacterized protein</fullName>
    </submittedName>
</protein>
<dbReference type="RefSeq" id="WP_249301207.1">
    <property type="nucleotide sequence ID" value="NZ_CP060634.1"/>
</dbReference>
<organism evidence="1 2">
    <name type="scientific">Qiania dongpingensis</name>
    <dbReference type="NCBI Taxonomy" id="2763669"/>
    <lineage>
        <taxon>Bacteria</taxon>
        <taxon>Bacillati</taxon>
        <taxon>Bacillota</taxon>
        <taxon>Clostridia</taxon>
        <taxon>Lachnospirales</taxon>
        <taxon>Lachnospiraceae</taxon>
        <taxon>Qiania</taxon>
    </lineage>
</organism>
<dbReference type="Proteomes" id="UP000515823">
    <property type="component" value="Chromosome"/>
</dbReference>
<sequence length="83" mass="9643">MKKKKLTKEERKRYDSLLKQMKRYEKRGVEITLSGEELPLEDIAAACAVKEHGCYMGDYIWDDKGVLSEIRYDKIGGDAESRK</sequence>
<proteinExistence type="predicted"/>
<gene>
    <name evidence="1" type="ORF">H9Q78_09290</name>
</gene>
<evidence type="ECO:0000313" key="2">
    <source>
        <dbReference type="Proteomes" id="UP000515823"/>
    </source>
</evidence>
<dbReference type="AlphaFoldDB" id="A0A7G9G1H5"/>
<name>A0A7G9G1H5_9FIRM</name>
<dbReference type="KEGG" id="qdo:H9Q78_09290"/>
<dbReference type="EMBL" id="CP060634">
    <property type="protein sequence ID" value="QNM04657.1"/>
    <property type="molecule type" value="Genomic_DNA"/>
</dbReference>
<reference evidence="1 2" key="1">
    <citation type="submission" date="2020-08" db="EMBL/GenBank/DDBJ databases">
        <authorList>
            <person name="Liu C."/>
            <person name="Sun Q."/>
        </authorList>
    </citation>
    <scope>NUCLEOTIDE SEQUENCE [LARGE SCALE GENOMIC DNA]</scope>
    <source>
        <strain evidence="1 2">NSJ-38</strain>
    </source>
</reference>
<keyword evidence="2" id="KW-1185">Reference proteome</keyword>
<evidence type="ECO:0000313" key="1">
    <source>
        <dbReference type="EMBL" id="QNM04657.1"/>
    </source>
</evidence>